<dbReference type="EMBL" id="JBBPBM010000009">
    <property type="protein sequence ID" value="KAK8568313.1"/>
    <property type="molecule type" value="Genomic_DNA"/>
</dbReference>
<keyword evidence="3" id="KW-1185">Reference proteome</keyword>
<name>A0ABR2F027_9ROSI</name>
<dbReference type="Proteomes" id="UP001472677">
    <property type="component" value="Unassembled WGS sequence"/>
</dbReference>
<accession>A0ABR2F027</accession>
<proteinExistence type="predicted"/>
<organism evidence="2 3">
    <name type="scientific">Hibiscus sabdariffa</name>
    <name type="common">roselle</name>
    <dbReference type="NCBI Taxonomy" id="183260"/>
    <lineage>
        <taxon>Eukaryota</taxon>
        <taxon>Viridiplantae</taxon>
        <taxon>Streptophyta</taxon>
        <taxon>Embryophyta</taxon>
        <taxon>Tracheophyta</taxon>
        <taxon>Spermatophyta</taxon>
        <taxon>Magnoliopsida</taxon>
        <taxon>eudicotyledons</taxon>
        <taxon>Gunneridae</taxon>
        <taxon>Pentapetalae</taxon>
        <taxon>rosids</taxon>
        <taxon>malvids</taxon>
        <taxon>Malvales</taxon>
        <taxon>Malvaceae</taxon>
        <taxon>Malvoideae</taxon>
        <taxon>Hibiscus</taxon>
    </lineage>
</organism>
<reference evidence="2 3" key="1">
    <citation type="journal article" date="2024" name="G3 (Bethesda)">
        <title>Genome assembly of Hibiscus sabdariffa L. provides insights into metabolisms of medicinal natural products.</title>
        <authorList>
            <person name="Kim T."/>
        </authorList>
    </citation>
    <scope>NUCLEOTIDE SEQUENCE [LARGE SCALE GENOMIC DNA]</scope>
    <source>
        <strain evidence="2">TK-2024</strain>
        <tissue evidence="2">Old leaves</tissue>
    </source>
</reference>
<sequence length="172" mass="18184">MGVVEDSLPASQRASHVATREPECQGNGACSPLNNNDVDDLGYLGQTKGTSRDVAGVDISAEGEVSLRSADNNDSSVVVDMTPTDLQPNLSSPTESAEPNLSVIAWPAEDNEPPRASSHSHSVSISVDQELQLVEESGDQIGCEEQSNVQGVQGSIVEAMQQPEWHAAVMEE</sequence>
<protein>
    <submittedName>
        <fullName evidence="2">Uncharacterized protein</fullName>
    </submittedName>
</protein>
<comment type="caution">
    <text evidence="2">The sequence shown here is derived from an EMBL/GenBank/DDBJ whole genome shotgun (WGS) entry which is preliminary data.</text>
</comment>
<feature type="compositionally biased region" description="Polar residues" evidence="1">
    <location>
        <begin position="84"/>
        <end position="99"/>
    </location>
</feature>
<gene>
    <name evidence="2" type="ORF">V6N12_006867</name>
</gene>
<feature type="compositionally biased region" description="Low complexity" evidence="1">
    <location>
        <begin position="117"/>
        <end position="127"/>
    </location>
</feature>
<feature type="region of interest" description="Disordered" evidence="1">
    <location>
        <begin position="1"/>
        <end position="147"/>
    </location>
</feature>
<evidence type="ECO:0000313" key="2">
    <source>
        <dbReference type="EMBL" id="KAK8568313.1"/>
    </source>
</evidence>
<evidence type="ECO:0000313" key="3">
    <source>
        <dbReference type="Proteomes" id="UP001472677"/>
    </source>
</evidence>
<evidence type="ECO:0000256" key="1">
    <source>
        <dbReference type="SAM" id="MobiDB-lite"/>
    </source>
</evidence>